<evidence type="ECO:0000313" key="2">
    <source>
        <dbReference type="EMBL" id="MEU3783675.1"/>
    </source>
</evidence>
<sequence>MNNLGNTDDGAASELEAPALALTRSSSYPDRETVQWATQQVVTANEQVIHRWLARSTRARLSIEASWPSRSEPVGRVLLQAMMLAGRGPVDVRAARVILRRDESRPHGFAVQATYPVYLQTTA</sequence>
<feature type="domain" description="Bacterial CdiA-CT RNAse A" evidence="1">
    <location>
        <begin position="21"/>
        <end position="116"/>
    </location>
</feature>
<dbReference type="Proteomes" id="UP001550739">
    <property type="component" value="Unassembled WGS sequence"/>
</dbReference>
<evidence type="ECO:0000259" key="1">
    <source>
        <dbReference type="Pfam" id="PF18431"/>
    </source>
</evidence>
<gene>
    <name evidence="2" type="ORF">AB0E89_24525</name>
</gene>
<reference evidence="2 3" key="1">
    <citation type="submission" date="2024-06" db="EMBL/GenBank/DDBJ databases">
        <title>The Natural Products Discovery Center: Release of the First 8490 Sequenced Strains for Exploring Actinobacteria Biosynthetic Diversity.</title>
        <authorList>
            <person name="Kalkreuter E."/>
            <person name="Kautsar S.A."/>
            <person name="Yang D."/>
            <person name="Bader C.D."/>
            <person name="Teijaro C.N."/>
            <person name="Fluegel L."/>
            <person name="Davis C.M."/>
            <person name="Simpson J.R."/>
            <person name="Lauterbach L."/>
            <person name="Steele A.D."/>
            <person name="Gui C."/>
            <person name="Meng S."/>
            <person name="Li G."/>
            <person name="Viehrig K."/>
            <person name="Ye F."/>
            <person name="Su P."/>
            <person name="Kiefer A.F."/>
            <person name="Nichols A."/>
            <person name="Cepeda A.J."/>
            <person name="Yan W."/>
            <person name="Fan B."/>
            <person name="Jiang Y."/>
            <person name="Adhikari A."/>
            <person name="Zheng C.-J."/>
            <person name="Schuster L."/>
            <person name="Cowan T.M."/>
            <person name="Smanski M.J."/>
            <person name="Chevrette M.G."/>
            <person name="De Carvalho L.P.S."/>
            <person name="Shen B."/>
        </authorList>
    </citation>
    <scope>NUCLEOTIDE SEQUENCE [LARGE SCALE GENOMIC DNA]</scope>
    <source>
        <strain evidence="2 3">NPDC033843</strain>
    </source>
</reference>
<dbReference type="InterPro" id="IPR041436">
    <property type="entry name" value="RNAse_A_bac"/>
</dbReference>
<proteinExistence type="predicted"/>
<dbReference type="Pfam" id="PF18431">
    <property type="entry name" value="RNAse_A_bac"/>
    <property type="match status" value="1"/>
</dbReference>
<accession>A0ABV2ZNL6</accession>
<dbReference type="EMBL" id="JBEZVE010000013">
    <property type="protein sequence ID" value="MEU3783675.1"/>
    <property type="molecule type" value="Genomic_DNA"/>
</dbReference>
<name>A0ABV2ZNL6_9ACTN</name>
<evidence type="ECO:0000313" key="3">
    <source>
        <dbReference type="Proteomes" id="UP001550739"/>
    </source>
</evidence>
<dbReference type="RefSeq" id="WP_334576747.1">
    <property type="nucleotide sequence ID" value="NZ_JBEZVE010000013.1"/>
</dbReference>
<protein>
    <submittedName>
        <fullName evidence="2">RNase A-like domain-containing protein</fullName>
    </submittedName>
</protein>
<organism evidence="2 3">
    <name type="scientific">Streptomyces sp. 900129855</name>
    <dbReference type="NCBI Taxonomy" id="3155129"/>
    <lineage>
        <taxon>Bacteria</taxon>
        <taxon>Bacillati</taxon>
        <taxon>Actinomycetota</taxon>
        <taxon>Actinomycetes</taxon>
        <taxon>Kitasatosporales</taxon>
        <taxon>Streptomycetaceae</taxon>
        <taxon>Streptomyces</taxon>
    </lineage>
</organism>
<keyword evidence="3" id="KW-1185">Reference proteome</keyword>
<comment type="caution">
    <text evidence="2">The sequence shown here is derived from an EMBL/GenBank/DDBJ whole genome shotgun (WGS) entry which is preliminary data.</text>
</comment>